<dbReference type="GO" id="GO:0004553">
    <property type="term" value="F:hydrolase activity, hydrolyzing O-glycosyl compounds"/>
    <property type="evidence" value="ECO:0007669"/>
    <property type="project" value="InterPro"/>
</dbReference>
<dbReference type="Gene3D" id="2.60.40.290">
    <property type="match status" value="1"/>
</dbReference>
<dbReference type="Pfam" id="PF00553">
    <property type="entry name" value="CBM_2"/>
    <property type="match status" value="1"/>
</dbReference>
<dbReference type="SMART" id="SM00637">
    <property type="entry name" value="CBD_II"/>
    <property type="match status" value="1"/>
</dbReference>
<evidence type="ECO:0000256" key="1">
    <source>
        <dbReference type="SAM" id="SignalP"/>
    </source>
</evidence>
<keyword evidence="4" id="KW-1185">Reference proteome</keyword>
<reference evidence="3 4" key="2">
    <citation type="submission" date="2020-03" db="EMBL/GenBank/DDBJ databases">
        <authorList>
            <person name="Ichikawa N."/>
            <person name="Kimura A."/>
            <person name="Kitahashi Y."/>
            <person name="Uohara A."/>
        </authorList>
    </citation>
    <scope>NUCLEOTIDE SEQUENCE [LARGE SCALE GENOMIC DNA]</scope>
    <source>
        <strain evidence="3 4">NBRC 108638</strain>
    </source>
</reference>
<accession>A0A6V8L4K6</accession>
<feature type="signal peptide" evidence="1">
    <location>
        <begin position="1"/>
        <end position="22"/>
    </location>
</feature>
<dbReference type="PROSITE" id="PS51173">
    <property type="entry name" value="CBM2"/>
    <property type="match status" value="1"/>
</dbReference>
<sequence>MRISALLAALFCMFAVAAPARATPTPDGLCDVTVTVPAQWSNGYSVAVTVRNISIRPVTWRASVAVPPPGYIVQGWNATFQYVGSTVWIYPPPYPSGVLQPGQSHNFGYLGSGTMPALPVVTCS</sequence>
<keyword evidence="1" id="KW-0732">Signal</keyword>
<gene>
    <name evidence="3" type="ORF">Prum_027180</name>
</gene>
<protein>
    <recommendedName>
        <fullName evidence="2">CBM2 domain-containing protein</fullName>
    </recommendedName>
</protein>
<feature type="domain" description="CBM2" evidence="2">
    <location>
        <begin position="23"/>
        <end position="124"/>
    </location>
</feature>
<dbReference type="GO" id="GO:0030247">
    <property type="term" value="F:polysaccharide binding"/>
    <property type="evidence" value="ECO:0007669"/>
    <property type="project" value="UniProtKB-UniRule"/>
</dbReference>
<evidence type="ECO:0000259" key="2">
    <source>
        <dbReference type="PROSITE" id="PS51173"/>
    </source>
</evidence>
<name>A0A6V8L4K6_9ACTN</name>
<feature type="chain" id="PRO_5028948419" description="CBM2 domain-containing protein" evidence="1">
    <location>
        <begin position="23"/>
        <end position="124"/>
    </location>
</feature>
<comment type="caution">
    <text evidence="3">The sequence shown here is derived from an EMBL/GenBank/DDBJ whole genome shotgun (WGS) entry which is preliminary data.</text>
</comment>
<reference evidence="3 4" key="1">
    <citation type="submission" date="2020-03" db="EMBL/GenBank/DDBJ databases">
        <title>Whole genome shotgun sequence of Phytohabitans rumicis NBRC 108638.</title>
        <authorList>
            <person name="Komaki H."/>
            <person name="Tamura T."/>
        </authorList>
    </citation>
    <scope>NUCLEOTIDE SEQUENCE [LARGE SCALE GENOMIC DNA]</scope>
    <source>
        <strain evidence="3 4">NBRC 108638</strain>
    </source>
</reference>
<proteinExistence type="predicted"/>
<evidence type="ECO:0000313" key="4">
    <source>
        <dbReference type="Proteomes" id="UP000482960"/>
    </source>
</evidence>
<dbReference type="GO" id="GO:0005975">
    <property type="term" value="P:carbohydrate metabolic process"/>
    <property type="evidence" value="ECO:0007669"/>
    <property type="project" value="InterPro"/>
</dbReference>
<dbReference type="Proteomes" id="UP000482960">
    <property type="component" value="Unassembled WGS sequence"/>
</dbReference>
<dbReference type="InterPro" id="IPR008965">
    <property type="entry name" value="CBM2/CBM3_carb-bd_dom_sf"/>
</dbReference>
<organism evidence="3 4">
    <name type="scientific">Phytohabitans rumicis</name>
    <dbReference type="NCBI Taxonomy" id="1076125"/>
    <lineage>
        <taxon>Bacteria</taxon>
        <taxon>Bacillati</taxon>
        <taxon>Actinomycetota</taxon>
        <taxon>Actinomycetes</taxon>
        <taxon>Micromonosporales</taxon>
        <taxon>Micromonosporaceae</taxon>
    </lineage>
</organism>
<dbReference type="EMBL" id="BLPG01000001">
    <property type="protein sequence ID" value="GFJ89076.1"/>
    <property type="molecule type" value="Genomic_DNA"/>
</dbReference>
<dbReference type="InterPro" id="IPR001919">
    <property type="entry name" value="CBD2"/>
</dbReference>
<dbReference type="SUPFAM" id="SSF49384">
    <property type="entry name" value="Carbohydrate-binding domain"/>
    <property type="match status" value="1"/>
</dbReference>
<dbReference type="InterPro" id="IPR012291">
    <property type="entry name" value="CBM2_carb-bd_dom_sf"/>
</dbReference>
<evidence type="ECO:0000313" key="3">
    <source>
        <dbReference type="EMBL" id="GFJ89076.1"/>
    </source>
</evidence>
<dbReference type="AlphaFoldDB" id="A0A6V8L4K6"/>